<reference evidence="19" key="1">
    <citation type="submission" date="2025-08" db="UniProtKB">
        <authorList>
            <consortium name="RefSeq"/>
        </authorList>
    </citation>
    <scope>IDENTIFICATION</scope>
</reference>
<evidence type="ECO:0000313" key="18">
    <source>
        <dbReference type="Proteomes" id="UP000694871"/>
    </source>
</evidence>
<dbReference type="InterPro" id="IPR001214">
    <property type="entry name" value="SET_dom"/>
</dbReference>
<protein>
    <recommendedName>
        <fullName evidence="13">Protein-lysine N-methyltransferase SMYD4</fullName>
    </recommendedName>
    <alternativeName>
        <fullName evidence="14">SET and MYND domain-containing protein 4</fullName>
    </alternativeName>
</protein>
<dbReference type="InterPro" id="IPR011990">
    <property type="entry name" value="TPR-like_helical_dom_sf"/>
</dbReference>
<dbReference type="Pfam" id="PF01753">
    <property type="entry name" value="zf-MYND"/>
    <property type="match status" value="1"/>
</dbReference>
<evidence type="ECO:0000256" key="15">
    <source>
        <dbReference type="PROSITE-ProRule" id="PRU00134"/>
    </source>
</evidence>
<keyword evidence="4" id="KW-0489">Methyltransferase</keyword>
<evidence type="ECO:0000256" key="1">
    <source>
        <dbReference type="ARBA" id="ARBA00004123"/>
    </source>
</evidence>
<evidence type="ECO:0000256" key="6">
    <source>
        <dbReference type="ARBA" id="ARBA00022691"/>
    </source>
</evidence>
<evidence type="ECO:0000256" key="14">
    <source>
        <dbReference type="ARBA" id="ARBA00093680"/>
    </source>
</evidence>
<evidence type="ECO:0000256" key="3">
    <source>
        <dbReference type="ARBA" id="ARBA00022490"/>
    </source>
</evidence>
<dbReference type="SUPFAM" id="SSF144232">
    <property type="entry name" value="HIT/MYND zinc finger-like"/>
    <property type="match status" value="1"/>
</dbReference>
<keyword evidence="3" id="KW-0963">Cytoplasm</keyword>
<evidence type="ECO:0000256" key="12">
    <source>
        <dbReference type="ARBA" id="ARBA00093423"/>
    </source>
</evidence>
<dbReference type="SUPFAM" id="SSF48452">
    <property type="entry name" value="TPR-like"/>
    <property type="match status" value="1"/>
</dbReference>
<comment type="subcellular location">
    <subcellularLocation>
        <location evidence="2">Cytoplasm</location>
    </subcellularLocation>
    <subcellularLocation>
        <location evidence="1">Nucleus</location>
    </subcellularLocation>
</comment>
<evidence type="ECO:0000259" key="16">
    <source>
        <dbReference type="PROSITE" id="PS50280"/>
    </source>
</evidence>
<name>A0ABM1KUE7_GEKJA</name>
<evidence type="ECO:0000256" key="11">
    <source>
        <dbReference type="ARBA" id="ARBA00048985"/>
    </source>
</evidence>
<keyword evidence="7" id="KW-0479">Metal-binding</keyword>
<keyword evidence="10" id="KW-0539">Nucleus</keyword>
<dbReference type="InterPro" id="IPR052097">
    <property type="entry name" value="SET-MYND_domain_protein"/>
</dbReference>
<keyword evidence="5" id="KW-0808">Transferase</keyword>
<dbReference type="PANTHER" id="PTHR46165">
    <property type="entry name" value="SET AND MYND DOMAIN-CONTAINING PROTEIN 4"/>
    <property type="match status" value="1"/>
</dbReference>
<dbReference type="RefSeq" id="XP_015277334.1">
    <property type="nucleotide sequence ID" value="XM_015421848.1"/>
</dbReference>
<evidence type="ECO:0000256" key="10">
    <source>
        <dbReference type="ARBA" id="ARBA00023242"/>
    </source>
</evidence>
<dbReference type="Gene3D" id="6.10.140.2220">
    <property type="match status" value="1"/>
</dbReference>
<evidence type="ECO:0000313" key="19">
    <source>
        <dbReference type="RefSeq" id="XP_015277334.1"/>
    </source>
</evidence>
<gene>
    <name evidence="19" type="primary">SMYD4</name>
</gene>
<keyword evidence="8 15" id="KW-0863">Zinc-finger</keyword>
<dbReference type="PROSITE" id="PS50865">
    <property type="entry name" value="ZF_MYND_2"/>
    <property type="match status" value="1"/>
</dbReference>
<keyword evidence="18" id="KW-1185">Reference proteome</keyword>
<dbReference type="PANTHER" id="PTHR46165:SF2">
    <property type="entry name" value="SET AND MYND DOMAIN-CONTAINING PROTEIN 4"/>
    <property type="match status" value="1"/>
</dbReference>
<evidence type="ECO:0000256" key="5">
    <source>
        <dbReference type="ARBA" id="ARBA00022679"/>
    </source>
</evidence>
<evidence type="ECO:0000256" key="8">
    <source>
        <dbReference type="ARBA" id="ARBA00022771"/>
    </source>
</evidence>
<keyword evidence="6" id="KW-0949">S-adenosyl-L-methionine</keyword>
<dbReference type="GeneID" id="107119385"/>
<evidence type="ECO:0000256" key="9">
    <source>
        <dbReference type="ARBA" id="ARBA00022833"/>
    </source>
</evidence>
<dbReference type="Proteomes" id="UP000694871">
    <property type="component" value="Unplaced"/>
</dbReference>
<sequence length="789" mass="86904">MDLPVEKWKSYVKQKWTLLDPALEERLCSALSLQDRFHLVSSLFQPEDEEYLHRLAGNYCVKKDPRMVLLYKAEGTERFRKKEYQMAGMLYSKALSHTEVSTPERAVCYANHSAALFHLDQFEVCLEDIGRALAEGYPRRLRPKVLLRKAECLLSLGRSQEAAEALCGLEGEMSADQSLTADGHQGLLSKLRQLKAKACQGNSFVRQPTVPSGAREALEPWEENNRILCASAAVSLRVSPGRGRHLAAARAILPGEVLVREEAFVSVLRPGESFLLRGSAETMAGERLDNEDLHCHRCLRRLLASVPCQGCSYAKYCSQMCAQLAWENYHRRECSVGGLLLTLGVFCHVAFRAVLVASFAEIHALVGQSHGENSGEANVAKGSASKEQDLASVPGCDADGQYHSSYRAVFSLLSHTEKQSPEFLFLCSLSVAALCKRLGESSLEALVWASERQEGATPAEASPELKILGEAMLKHMLQLRCNAQAVTTLRESGSGDKLVASSEQVRLAVALFPVVSLLNHSCDPNTSVTFSRTTAEIRALQPIAKGQEILHCYGPHKCRMGAAERHKELLAQYFFSCQCQACLSELGSSPEKGVSKHSVFRCPTCQAPLQGEGMLRCSREACKVLIPEDHLQCELLQLQLLTKTALEMLENSQPDRSVKLLLRCRSEAQRLLCPEHLIVGEMEDHLAQAYVTLGKWQEAAGHLRSSIQAVEAHYGPSSIEVGQELFKLAQVLFNGCAVPEALNAIQKAERILSVHLGPRSSQVQELQEMKACLRESLGASVASGRSWPS</sequence>
<proteinExistence type="predicted"/>
<dbReference type="CDD" id="cd10536">
    <property type="entry name" value="SET_SMYD4"/>
    <property type="match status" value="1"/>
</dbReference>
<dbReference type="Gene3D" id="2.170.270.10">
    <property type="entry name" value="SET domain"/>
    <property type="match status" value="2"/>
</dbReference>
<dbReference type="Gene3D" id="1.25.40.10">
    <property type="entry name" value="Tetratricopeptide repeat domain"/>
    <property type="match status" value="2"/>
</dbReference>
<feature type="domain" description="MYND-type" evidence="17">
    <location>
        <begin position="295"/>
        <end position="334"/>
    </location>
</feature>
<evidence type="ECO:0000256" key="13">
    <source>
        <dbReference type="ARBA" id="ARBA00093635"/>
    </source>
</evidence>
<accession>A0ABM1KUE7</accession>
<evidence type="ECO:0000256" key="7">
    <source>
        <dbReference type="ARBA" id="ARBA00022723"/>
    </source>
</evidence>
<comment type="function">
    <text evidence="12">Protein-lysine N-methyltransferase. Monomethylates PRMT5, modulating its transcriptional activity. May also act as a histone methyltransferase. Plays a critical role in cardiac development. Acts as a key epigenetic regulator of gene expression during cardiac development via its dual activities as a methyltransferase and negative regulator of HDAC1.</text>
</comment>
<organism evidence="18 19">
    <name type="scientific">Gekko japonicus</name>
    <name type="common">Schlegel's Japanese gecko</name>
    <dbReference type="NCBI Taxonomy" id="146911"/>
    <lineage>
        <taxon>Eukaryota</taxon>
        <taxon>Metazoa</taxon>
        <taxon>Chordata</taxon>
        <taxon>Craniata</taxon>
        <taxon>Vertebrata</taxon>
        <taxon>Euteleostomi</taxon>
        <taxon>Lepidosauria</taxon>
        <taxon>Squamata</taxon>
        <taxon>Bifurcata</taxon>
        <taxon>Gekkota</taxon>
        <taxon>Gekkonidae</taxon>
        <taxon>Gekkoninae</taxon>
        <taxon>Gekko</taxon>
    </lineage>
</organism>
<comment type="catalytic activity">
    <reaction evidence="11">
        <text>L-lysyl-[protein] + S-adenosyl-L-methionine = N(6)-methyl-L-lysyl-[protein] + S-adenosyl-L-homocysteine + H(+)</text>
        <dbReference type="Rhea" id="RHEA:51736"/>
        <dbReference type="Rhea" id="RHEA-COMP:9752"/>
        <dbReference type="Rhea" id="RHEA-COMP:13053"/>
        <dbReference type="ChEBI" id="CHEBI:15378"/>
        <dbReference type="ChEBI" id="CHEBI:29969"/>
        <dbReference type="ChEBI" id="CHEBI:57856"/>
        <dbReference type="ChEBI" id="CHEBI:59789"/>
        <dbReference type="ChEBI" id="CHEBI:61929"/>
    </reaction>
</comment>
<dbReference type="SUPFAM" id="SSF82199">
    <property type="entry name" value="SET domain"/>
    <property type="match status" value="1"/>
</dbReference>
<evidence type="ECO:0000259" key="17">
    <source>
        <dbReference type="PROSITE" id="PS50865"/>
    </source>
</evidence>
<evidence type="ECO:0000256" key="2">
    <source>
        <dbReference type="ARBA" id="ARBA00004496"/>
    </source>
</evidence>
<dbReference type="PROSITE" id="PS50280">
    <property type="entry name" value="SET"/>
    <property type="match status" value="1"/>
</dbReference>
<feature type="domain" description="SET" evidence="16">
    <location>
        <begin position="232"/>
        <end position="554"/>
    </location>
</feature>
<evidence type="ECO:0000256" key="4">
    <source>
        <dbReference type="ARBA" id="ARBA00022603"/>
    </source>
</evidence>
<dbReference type="InterPro" id="IPR046341">
    <property type="entry name" value="SET_dom_sf"/>
</dbReference>
<dbReference type="InterPro" id="IPR002893">
    <property type="entry name" value="Znf_MYND"/>
</dbReference>
<keyword evidence="9" id="KW-0862">Zinc</keyword>
<dbReference type="Pfam" id="PF00856">
    <property type="entry name" value="SET"/>
    <property type="match status" value="1"/>
</dbReference>
<dbReference type="InterPro" id="IPR044421">
    <property type="entry name" value="SMYD4_SET"/>
</dbReference>